<comment type="caution">
    <text evidence="9">The sequence shown here is derived from an EMBL/GenBank/DDBJ whole genome shotgun (WGS) entry which is preliminary data.</text>
</comment>
<evidence type="ECO:0000256" key="6">
    <source>
        <dbReference type="ARBA" id="ARBA00023136"/>
    </source>
</evidence>
<evidence type="ECO:0000256" key="4">
    <source>
        <dbReference type="ARBA" id="ARBA00022692"/>
    </source>
</evidence>
<comment type="similarity">
    <text evidence="2 7">Belongs to the ferroportin (FP) (TC 2.A.100) family. SLC40A subfamily.</text>
</comment>
<dbReference type="Proteomes" id="UP000789390">
    <property type="component" value="Unassembled WGS sequence"/>
</dbReference>
<keyword evidence="5 7" id="KW-1133">Transmembrane helix</keyword>
<gene>
    <name evidence="9" type="ORF">DGAL_LOCUS12061</name>
</gene>
<keyword evidence="6 7" id="KW-0472">Membrane</keyword>
<dbReference type="GO" id="GO:0016020">
    <property type="term" value="C:membrane"/>
    <property type="evidence" value="ECO:0007669"/>
    <property type="project" value="UniProtKB-SubCell"/>
</dbReference>
<evidence type="ECO:0000256" key="7">
    <source>
        <dbReference type="RuleBase" id="RU365065"/>
    </source>
</evidence>
<evidence type="ECO:0000313" key="10">
    <source>
        <dbReference type="Proteomes" id="UP000789390"/>
    </source>
</evidence>
<protein>
    <recommendedName>
        <fullName evidence="7">Solute carrier family 40 member</fullName>
    </recommendedName>
</protein>
<evidence type="ECO:0000256" key="5">
    <source>
        <dbReference type="ARBA" id="ARBA00022989"/>
    </source>
</evidence>
<keyword evidence="7" id="KW-0406">Ion transport</keyword>
<feature type="transmembrane region" description="Helical" evidence="7">
    <location>
        <begin position="84"/>
        <end position="108"/>
    </location>
</feature>
<dbReference type="InterPro" id="IPR036259">
    <property type="entry name" value="MFS_trans_sf"/>
</dbReference>
<dbReference type="SUPFAM" id="SSF103473">
    <property type="entry name" value="MFS general substrate transporter"/>
    <property type="match status" value="1"/>
</dbReference>
<dbReference type="GO" id="GO:0005381">
    <property type="term" value="F:iron ion transmembrane transporter activity"/>
    <property type="evidence" value="ECO:0007669"/>
    <property type="project" value="UniProtKB-UniRule"/>
</dbReference>
<name>A0A8J2WRF1_9CRUS</name>
<feature type="transmembrane region" description="Helical" evidence="7">
    <location>
        <begin position="358"/>
        <end position="377"/>
    </location>
</feature>
<dbReference type="CDD" id="cd17480">
    <property type="entry name" value="MFS_SLC40A1_like"/>
    <property type="match status" value="1"/>
</dbReference>
<evidence type="ECO:0000256" key="8">
    <source>
        <dbReference type="SAM" id="MobiDB-lite"/>
    </source>
</evidence>
<evidence type="ECO:0000313" key="9">
    <source>
        <dbReference type="EMBL" id="CAH0108665.1"/>
    </source>
</evidence>
<dbReference type="InterPro" id="IPR009716">
    <property type="entry name" value="Ferroportin-1"/>
</dbReference>
<dbReference type="PANTHER" id="PTHR11660">
    <property type="entry name" value="SOLUTE CARRIER FAMILY 40 MEMBER"/>
    <property type="match status" value="1"/>
</dbReference>
<feature type="transmembrane region" description="Helical" evidence="7">
    <location>
        <begin position="47"/>
        <end position="64"/>
    </location>
</feature>
<feature type="transmembrane region" description="Helical" evidence="7">
    <location>
        <begin position="432"/>
        <end position="452"/>
    </location>
</feature>
<feature type="region of interest" description="Disordered" evidence="8">
    <location>
        <begin position="556"/>
        <end position="580"/>
    </location>
</feature>
<dbReference type="PANTHER" id="PTHR11660:SF57">
    <property type="entry name" value="SOLUTE CARRIER FAMILY 40 MEMBER"/>
    <property type="match status" value="1"/>
</dbReference>
<accession>A0A8J2WRF1</accession>
<feature type="transmembrane region" description="Helical" evidence="7">
    <location>
        <begin position="294"/>
        <end position="318"/>
    </location>
</feature>
<feature type="transmembrane region" description="Helical" evidence="7">
    <location>
        <begin position="473"/>
        <end position="492"/>
    </location>
</feature>
<dbReference type="AlphaFoldDB" id="A0A8J2WRF1"/>
<feature type="transmembrane region" description="Helical" evidence="7">
    <location>
        <begin position="324"/>
        <end position="346"/>
    </location>
</feature>
<keyword evidence="4 7" id="KW-0812">Transmembrane</keyword>
<evidence type="ECO:0000256" key="3">
    <source>
        <dbReference type="ARBA" id="ARBA00022448"/>
    </source>
</evidence>
<feature type="transmembrane region" description="Helical" evidence="7">
    <location>
        <begin position="120"/>
        <end position="139"/>
    </location>
</feature>
<dbReference type="OrthoDB" id="648861at2759"/>
<evidence type="ECO:0000256" key="1">
    <source>
        <dbReference type="ARBA" id="ARBA00004141"/>
    </source>
</evidence>
<dbReference type="Pfam" id="PF06963">
    <property type="entry name" value="FPN1"/>
    <property type="match status" value="1"/>
</dbReference>
<proteinExistence type="inferred from homology"/>
<feature type="transmembrane region" description="Helical" evidence="7">
    <location>
        <begin position="498"/>
        <end position="520"/>
    </location>
</feature>
<comment type="subcellular location">
    <subcellularLocation>
        <location evidence="1 7">Membrane</location>
        <topology evidence="1 7">Multi-pass membrane protein</topology>
    </subcellularLocation>
</comment>
<feature type="transmembrane region" description="Helical" evidence="7">
    <location>
        <begin position="194"/>
        <end position="216"/>
    </location>
</feature>
<keyword evidence="10" id="KW-1185">Reference proteome</keyword>
<keyword evidence="3 7" id="KW-0813">Transport</keyword>
<organism evidence="9 10">
    <name type="scientific">Daphnia galeata</name>
    <dbReference type="NCBI Taxonomy" id="27404"/>
    <lineage>
        <taxon>Eukaryota</taxon>
        <taxon>Metazoa</taxon>
        <taxon>Ecdysozoa</taxon>
        <taxon>Arthropoda</taxon>
        <taxon>Crustacea</taxon>
        <taxon>Branchiopoda</taxon>
        <taxon>Diplostraca</taxon>
        <taxon>Cladocera</taxon>
        <taxon>Anomopoda</taxon>
        <taxon>Daphniidae</taxon>
        <taxon>Daphnia</taxon>
    </lineage>
</organism>
<comment type="function">
    <text evidence="7">May be involved in iron transport and iron homeostasis.</text>
</comment>
<dbReference type="EMBL" id="CAKKLH010000286">
    <property type="protein sequence ID" value="CAH0108665.1"/>
    <property type="molecule type" value="Genomic_DNA"/>
</dbReference>
<feature type="transmembrane region" description="Helical" evidence="7">
    <location>
        <begin position="18"/>
        <end position="35"/>
    </location>
</feature>
<reference evidence="9" key="1">
    <citation type="submission" date="2021-11" db="EMBL/GenBank/DDBJ databases">
        <authorList>
            <person name="Schell T."/>
        </authorList>
    </citation>
    <scope>NUCLEOTIDE SEQUENCE</scope>
    <source>
        <strain evidence="9">M5</strain>
    </source>
</reference>
<evidence type="ECO:0000256" key="2">
    <source>
        <dbReference type="ARBA" id="ARBA00006279"/>
    </source>
</evidence>
<sequence>MASCFQNVPWKLYSSRMISAWGDRMWMFAVGLFMVELSPSGSLKWPAIYGLTKSLAVVIVASSIGRWIDRSLRWNGSINSYLDIQLISLAAQNVLVVACAVCVALTFYFKERLVAEGDGWGLTAACILIVILGTLAQLASVGSSIVFKDWIAIIAGGDSETLASMNSTCRSIDLATNMIAPIAVGQVMYFLSHIAAAVTIASWNVLSFFIECFLLWRIYKEFPNLAVKTEVTEKQPLKVLELGEKGAEQGDQPTPDENVKIETFKDSGKGFFAKRFGGFLKSWKVYFTHEVRNAGIGLACLYMTVLGFDSITMGYAYSQGVPESILGILLATGAVVGLLGSVAFPFFVRCIGVERTGLYGFTLEIACLSLCVASVWAPGTPFDPASLLTPSIADPFSFQNSSKISATDNPFAIQNSSANSTGFYEDVGPDSYISVILLMSGIILARFGLWVADLSVNQVLQQVQDHIRGTINGVQSSMNMIFDTAKFLLVIACPWPQTFGILVCISFSAICAGWCFYASYSFKRRRHLLPFHKVINNVPPEEIHQIKLEIKKNDEKNDENTLVHRNIQSSPETKHENSPS</sequence>